<dbReference type="NCBIfam" id="TIGR01640">
    <property type="entry name" value="F_box_assoc_1"/>
    <property type="match status" value="1"/>
</dbReference>
<dbReference type="InterPro" id="IPR017451">
    <property type="entry name" value="F-box-assoc_interact_dom"/>
</dbReference>
<dbReference type="PANTHER" id="PTHR31672:SF13">
    <property type="entry name" value="F-BOX PROTEIN CPR30-LIKE"/>
    <property type="match status" value="1"/>
</dbReference>
<reference evidence="2 3" key="1">
    <citation type="submission" date="2020-09" db="EMBL/GenBank/DDBJ databases">
        <authorList>
            <person name="Ashkenazy H."/>
        </authorList>
    </citation>
    <scope>NUCLEOTIDE SEQUENCE [LARGE SCALE GENOMIC DNA]</scope>
    <source>
        <strain evidence="3">cv. Cdm-0</strain>
    </source>
</reference>
<dbReference type="PANTHER" id="PTHR31672">
    <property type="entry name" value="BNACNNG10540D PROTEIN"/>
    <property type="match status" value="1"/>
</dbReference>
<dbReference type="InterPro" id="IPR036047">
    <property type="entry name" value="F-box-like_dom_sf"/>
</dbReference>
<name>A0A7G2E3P9_ARATH</name>
<evidence type="ECO:0000259" key="1">
    <source>
        <dbReference type="Pfam" id="PF07734"/>
    </source>
</evidence>
<sequence>MAFLSLPSDVVEEFLFKTPIESLVLCKPTCKQLYALCNDKRFIYNHLDLSEERLMRIYLDKIEIINPVTLDILCLPVPAEFDSVTFNVIHCDGLLLCRWTTRGLDRYNKLAVWNPISGQLKFVESFFHGVTDLYGFGYANNGPRDSYKILRVSYWRKECEIYDLKSKLWRAFSATLDWVVNTPQQNVFMNGNMYWIADTLGDNIRETFIQSFDFSKETFKPICSFPYENKIIDTLIMNGIHRIADSVILSSFRVDRLSLFRQQRLEDKKYEMEVWVTNKVTDEVVSWTKYFNVTHHPDLPILNPYLFTYMRVPTFFIHETNSIMLWCDKAAGKGFACTSFYEIGDQGEVKHQLETRKRFRANGERNPFVSSCVYVPSLVPIPE</sequence>
<feature type="domain" description="F-box associated beta-propeller type 1" evidence="1">
    <location>
        <begin position="58"/>
        <end position="381"/>
    </location>
</feature>
<organism evidence="2 3">
    <name type="scientific">Arabidopsis thaliana</name>
    <name type="common">Mouse-ear cress</name>
    <dbReference type="NCBI Taxonomy" id="3702"/>
    <lineage>
        <taxon>Eukaryota</taxon>
        <taxon>Viridiplantae</taxon>
        <taxon>Streptophyta</taxon>
        <taxon>Embryophyta</taxon>
        <taxon>Tracheophyta</taxon>
        <taxon>Spermatophyta</taxon>
        <taxon>Magnoliopsida</taxon>
        <taxon>eudicotyledons</taxon>
        <taxon>Gunneridae</taxon>
        <taxon>Pentapetalae</taxon>
        <taxon>rosids</taxon>
        <taxon>malvids</taxon>
        <taxon>Brassicales</taxon>
        <taxon>Brassicaceae</taxon>
        <taxon>Camelineae</taxon>
        <taxon>Arabidopsis</taxon>
    </lineage>
</organism>
<protein>
    <submittedName>
        <fullName evidence="2">(thale cress) hypothetical protein</fullName>
    </submittedName>
</protein>
<dbReference type="Proteomes" id="UP000516314">
    <property type="component" value="Chromosome 1"/>
</dbReference>
<dbReference type="EMBL" id="LR881466">
    <property type="protein sequence ID" value="CAD5317481.1"/>
    <property type="molecule type" value="Genomic_DNA"/>
</dbReference>
<dbReference type="Pfam" id="PF07734">
    <property type="entry name" value="FBA_1"/>
    <property type="match status" value="1"/>
</dbReference>
<dbReference type="AlphaFoldDB" id="A0A7G2E3P9"/>
<accession>A0A7G2E3P9</accession>
<dbReference type="InterPro" id="IPR006527">
    <property type="entry name" value="F-box-assoc_dom_typ1"/>
</dbReference>
<evidence type="ECO:0000313" key="3">
    <source>
        <dbReference type="Proteomes" id="UP000516314"/>
    </source>
</evidence>
<proteinExistence type="predicted"/>
<gene>
    <name evidence="2" type="ORF">AT9943_LOCUS5760</name>
</gene>
<dbReference type="SUPFAM" id="SSF81383">
    <property type="entry name" value="F-box domain"/>
    <property type="match status" value="1"/>
</dbReference>
<evidence type="ECO:0000313" key="2">
    <source>
        <dbReference type="EMBL" id="CAD5317481.1"/>
    </source>
</evidence>
<dbReference type="InterPro" id="IPR050796">
    <property type="entry name" value="SCF_F-box_component"/>
</dbReference>